<evidence type="ECO:0000313" key="2">
    <source>
        <dbReference type="EMBL" id="OLF08207.1"/>
    </source>
</evidence>
<evidence type="ECO:0000313" key="3">
    <source>
        <dbReference type="Proteomes" id="UP000185696"/>
    </source>
</evidence>
<feature type="transmembrane region" description="Helical" evidence="1">
    <location>
        <begin position="45"/>
        <end position="64"/>
    </location>
</feature>
<keyword evidence="1" id="KW-0472">Membrane</keyword>
<keyword evidence="1" id="KW-1133">Transmembrane helix</keyword>
<reference evidence="2 3" key="1">
    <citation type="submission" date="2016-12" db="EMBL/GenBank/DDBJ databases">
        <title>The draft genome sequence of Actinophytocola xinjiangensis.</title>
        <authorList>
            <person name="Wang W."/>
            <person name="Yuan L."/>
        </authorList>
    </citation>
    <scope>NUCLEOTIDE SEQUENCE [LARGE SCALE GENOMIC DNA]</scope>
    <source>
        <strain evidence="2 3">CGMCC 4.4663</strain>
    </source>
</reference>
<accession>A0A7Z1AWS5</accession>
<evidence type="ECO:0000256" key="1">
    <source>
        <dbReference type="SAM" id="Phobius"/>
    </source>
</evidence>
<evidence type="ECO:0008006" key="4">
    <source>
        <dbReference type="Google" id="ProtNLM"/>
    </source>
</evidence>
<dbReference type="Proteomes" id="UP000185696">
    <property type="component" value="Unassembled WGS sequence"/>
</dbReference>
<dbReference type="OrthoDB" id="5190621at2"/>
<dbReference type="EMBL" id="MSIF01000013">
    <property type="protein sequence ID" value="OLF08207.1"/>
    <property type="molecule type" value="Genomic_DNA"/>
</dbReference>
<organism evidence="2 3">
    <name type="scientific">Actinophytocola xinjiangensis</name>
    <dbReference type="NCBI Taxonomy" id="485602"/>
    <lineage>
        <taxon>Bacteria</taxon>
        <taxon>Bacillati</taxon>
        <taxon>Actinomycetota</taxon>
        <taxon>Actinomycetes</taxon>
        <taxon>Pseudonocardiales</taxon>
        <taxon>Pseudonocardiaceae</taxon>
    </lineage>
</organism>
<protein>
    <recommendedName>
        <fullName evidence="4">ATP synthase protein I</fullName>
    </recommendedName>
</protein>
<feature type="transmembrane region" description="Helical" evidence="1">
    <location>
        <begin position="76"/>
        <end position="97"/>
    </location>
</feature>
<name>A0A7Z1AWS5_9PSEU</name>
<keyword evidence="1" id="KW-0812">Transmembrane</keyword>
<comment type="caution">
    <text evidence="2">The sequence shown here is derived from an EMBL/GenBank/DDBJ whole genome shotgun (WGS) entry which is preliminary data.</text>
</comment>
<keyword evidence="3" id="KW-1185">Reference proteome</keyword>
<proteinExistence type="predicted"/>
<gene>
    <name evidence="2" type="ORF">BLA60_24810</name>
</gene>
<dbReference type="AlphaFoldDB" id="A0A7Z1AWS5"/>
<feature type="transmembrane region" description="Helical" evidence="1">
    <location>
        <begin position="20"/>
        <end position="39"/>
    </location>
</feature>
<feature type="transmembrane region" description="Helical" evidence="1">
    <location>
        <begin position="109"/>
        <end position="128"/>
    </location>
</feature>
<sequence>MPRTHAESVHKLADAMLRYALWPAVAVVVAGITISTLVAGVEGSLGALVGGIVAFGSSFATLWLMRRTAAFNPMLVMGAALGGFIGKMLILLLVMLLLGNVSFLHTESLAFTMLAVVVVWAAMDMIAFRRTKIPTLIIDSGDQ</sequence>